<evidence type="ECO:0000313" key="3">
    <source>
        <dbReference type="EMBL" id="OSX75169.1"/>
    </source>
</evidence>
<gene>
    <name evidence="3" type="ORF">BU14_0251s0009</name>
</gene>
<dbReference type="Proteomes" id="UP000218209">
    <property type="component" value="Unassembled WGS sequence"/>
</dbReference>
<feature type="domain" description="Ubiquitin-like" evidence="2">
    <location>
        <begin position="35"/>
        <end position="110"/>
    </location>
</feature>
<dbReference type="AlphaFoldDB" id="A0A1X6P2Q8"/>
<name>A0A1X6P2Q8_PORUM</name>
<proteinExistence type="predicted"/>
<evidence type="ECO:0000313" key="4">
    <source>
        <dbReference type="Proteomes" id="UP000218209"/>
    </source>
</evidence>
<feature type="region of interest" description="Disordered" evidence="1">
    <location>
        <begin position="1"/>
        <end position="41"/>
    </location>
</feature>
<dbReference type="SUPFAM" id="SSF54236">
    <property type="entry name" value="Ubiquitin-like"/>
    <property type="match status" value="1"/>
</dbReference>
<dbReference type="InterPro" id="IPR029071">
    <property type="entry name" value="Ubiquitin-like_domsf"/>
</dbReference>
<evidence type="ECO:0000256" key="1">
    <source>
        <dbReference type="SAM" id="MobiDB-lite"/>
    </source>
</evidence>
<dbReference type="Gene3D" id="3.10.20.90">
    <property type="entry name" value="Phosphatidylinositol 3-kinase Catalytic Subunit, Chain A, domain 1"/>
    <property type="match status" value="1"/>
</dbReference>
<reference evidence="3 4" key="1">
    <citation type="submission" date="2017-03" db="EMBL/GenBank/DDBJ databases">
        <title>WGS assembly of Porphyra umbilicalis.</title>
        <authorList>
            <person name="Brawley S.H."/>
            <person name="Blouin N.A."/>
            <person name="Ficko-Blean E."/>
            <person name="Wheeler G.L."/>
            <person name="Lohr M."/>
            <person name="Goodson H.V."/>
            <person name="Jenkins J.W."/>
            <person name="Blaby-Haas C.E."/>
            <person name="Helliwell K.E."/>
            <person name="Chan C."/>
            <person name="Marriage T."/>
            <person name="Bhattacharya D."/>
            <person name="Klein A.S."/>
            <person name="Badis Y."/>
            <person name="Brodie J."/>
            <person name="Cao Y."/>
            <person name="Collen J."/>
            <person name="Dittami S.M."/>
            <person name="Gachon C.M."/>
            <person name="Green B.R."/>
            <person name="Karpowicz S."/>
            <person name="Kim J.W."/>
            <person name="Kudahl U."/>
            <person name="Lin S."/>
            <person name="Michel G."/>
            <person name="Mittag M."/>
            <person name="Olson B.J."/>
            <person name="Pangilinan J."/>
            <person name="Peng Y."/>
            <person name="Qiu H."/>
            <person name="Shu S."/>
            <person name="Singer J.T."/>
            <person name="Smith A.G."/>
            <person name="Sprecher B.N."/>
            <person name="Wagner V."/>
            <person name="Wang W."/>
            <person name="Wang Z.-Y."/>
            <person name="Yan J."/>
            <person name="Yarish C."/>
            <person name="Zoeuner-Riek S."/>
            <person name="Zhuang Y."/>
            <person name="Zou Y."/>
            <person name="Lindquist E.A."/>
            <person name="Grimwood J."/>
            <person name="Barry K."/>
            <person name="Rokhsar D.S."/>
            <person name="Schmutz J."/>
            <person name="Stiller J.W."/>
            <person name="Grossman A.R."/>
            <person name="Prochnik S.E."/>
        </authorList>
    </citation>
    <scope>NUCLEOTIDE SEQUENCE [LARGE SCALE GENOMIC DNA]</scope>
    <source>
        <strain evidence="3">4086291</strain>
    </source>
</reference>
<dbReference type="InterPro" id="IPR000626">
    <property type="entry name" value="Ubiquitin-like_dom"/>
</dbReference>
<accession>A0A1X6P2Q8</accession>
<protein>
    <recommendedName>
        <fullName evidence="2">Ubiquitin-like domain-containing protein</fullName>
    </recommendedName>
</protein>
<dbReference type="OrthoDB" id="442921at2759"/>
<dbReference type="FunFam" id="3.10.20.90:FF:000202">
    <property type="entry name" value="Small ubiquitin-related modifier I"/>
    <property type="match status" value="1"/>
</dbReference>
<keyword evidence="4" id="KW-1185">Reference proteome</keyword>
<evidence type="ECO:0000259" key="2">
    <source>
        <dbReference type="PROSITE" id="PS50053"/>
    </source>
</evidence>
<dbReference type="Pfam" id="PF11976">
    <property type="entry name" value="Rad60-SLD"/>
    <property type="match status" value="1"/>
</dbReference>
<dbReference type="PROSITE" id="PS50053">
    <property type="entry name" value="UBIQUITIN_2"/>
    <property type="match status" value="1"/>
</dbReference>
<sequence>MSDSKPAMNTADGGPDSKPDPEGAGGDGGASSEQVNIKVRDSEGNEVQFRIKKKTQLKKLMDAYCGRMGTSVGTYRFLFDGNRINDTDTPESLEMEDMDVIDAVLFQQGGIECSPLFLFAPVSCRC</sequence>
<dbReference type="PANTHER" id="PTHR10562">
    <property type="entry name" value="SMALL UBIQUITIN-RELATED MODIFIER"/>
    <property type="match status" value="1"/>
</dbReference>
<dbReference type="InterPro" id="IPR022617">
    <property type="entry name" value="Rad60/SUMO-like_dom"/>
</dbReference>
<dbReference type="EMBL" id="KV918916">
    <property type="protein sequence ID" value="OSX75169.1"/>
    <property type="molecule type" value="Genomic_DNA"/>
</dbReference>
<dbReference type="SMART" id="SM00213">
    <property type="entry name" value="UBQ"/>
    <property type="match status" value="1"/>
</dbReference>
<dbReference type="CDD" id="cd16116">
    <property type="entry name" value="Ubl_Smt3_like"/>
    <property type="match status" value="1"/>
</dbReference>
<organism evidence="3 4">
    <name type="scientific">Porphyra umbilicalis</name>
    <name type="common">Purple laver</name>
    <name type="synonym">Red alga</name>
    <dbReference type="NCBI Taxonomy" id="2786"/>
    <lineage>
        <taxon>Eukaryota</taxon>
        <taxon>Rhodophyta</taxon>
        <taxon>Bangiophyceae</taxon>
        <taxon>Bangiales</taxon>
        <taxon>Bangiaceae</taxon>
        <taxon>Porphyra</taxon>
    </lineage>
</organism>